<feature type="domain" description="Integrase catalytic" evidence="4">
    <location>
        <begin position="159"/>
        <end position="333"/>
    </location>
</feature>
<dbReference type="InterPro" id="IPR036397">
    <property type="entry name" value="RNaseH_sf"/>
</dbReference>
<feature type="compositionally biased region" description="Polar residues" evidence="3">
    <location>
        <begin position="454"/>
        <end position="497"/>
    </location>
</feature>
<evidence type="ECO:0000259" key="4">
    <source>
        <dbReference type="PROSITE" id="PS50994"/>
    </source>
</evidence>
<gene>
    <name evidence="5" type="ORF">E5676_scaffold96G00100</name>
</gene>
<dbReference type="PANTHER" id="PTHR42648">
    <property type="entry name" value="TRANSPOSASE, PUTATIVE-RELATED"/>
    <property type="match status" value="1"/>
</dbReference>
<dbReference type="GO" id="GO:0016787">
    <property type="term" value="F:hydrolase activity"/>
    <property type="evidence" value="ECO:0007669"/>
    <property type="project" value="UniProtKB-KW"/>
</dbReference>
<dbReference type="GO" id="GO:0003676">
    <property type="term" value="F:nucleic acid binding"/>
    <property type="evidence" value="ECO:0007669"/>
    <property type="project" value="InterPro"/>
</dbReference>
<evidence type="ECO:0000313" key="5">
    <source>
        <dbReference type="EMBL" id="TYK16758.1"/>
    </source>
</evidence>
<dbReference type="Pfam" id="PF07727">
    <property type="entry name" value="RVT_2"/>
    <property type="match status" value="1"/>
</dbReference>
<evidence type="ECO:0000256" key="1">
    <source>
        <dbReference type="ARBA" id="ARBA00022723"/>
    </source>
</evidence>
<evidence type="ECO:0000256" key="2">
    <source>
        <dbReference type="ARBA" id="ARBA00022801"/>
    </source>
</evidence>
<keyword evidence="2" id="KW-0378">Hydrolase</keyword>
<dbReference type="InterPro" id="IPR012337">
    <property type="entry name" value="RNaseH-like_sf"/>
</dbReference>
<dbReference type="InterPro" id="IPR013103">
    <property type="entry name" value="RVT_2"/>
</dbReference>
<name>A0A5D3CZP1_CUCMM</name>
<feature type="region of interest" description="Disordered" evidence="3">
    <location>
        <begin position="431"/>
        <end position="506"/>
    </location>
</feature>
<dbReference type="InterPro" id="IPR039537">
    <property type="entry name" value="Retrotran_Ty1/copia-like"/>
</dbReference>
<evidence type="ECO:0000313" key="6">
    <source>
        <dbReference type="Proteomes" id="UP000321947"/>
    </source>
</evidence>
<accession>A0A5D3CZP1</accession>
<dbReference type="Gene3D" id="3.30.420.10">
    <property type="entry name" value="Ribonuclease H-like superfamily/Ribonuclease H"/>
    <property type="match status" value="1"/>
</dbReference>
<sequence>MYFTKFKTLIDELNSYRPACTCGSCRCGENQEVANFLQTEYLMDFLMGLNDSYAQTRTQLLLMEPIPSISRAFSLLLQEEQQRAISSFSPAINTPTIALAASSNNPKNNSAHKQRKDRPICTHCNIPGHTVDRCYKDKYTSKKIGSAKLFQGLYILDQPTYFPSICAVTTNKASLWHQRIDIWGPFSTETYSGYSYFLTIVDDATRYTWVFMLKLKSDVISIIPQFFKLIETQYGKAIKQVRSDNAPELKFTTFFEQKGVIHQYSCVQCPQQNSVVERKHQHILNTARALYFQSQVPLNFWGDCILTAIYLINRTPSKLLQWKSSFQKLNNTIPDYNSLKVFGSLCYASSLPYNRSKFQIRAIPSVFIGYPQGMKAYKLYDIEHKKVFISRDVIFHETTFPFHNIPKNQISIDPLPGFSLPKPFHECNLHSHTTLIPPPTLQTNTTPTRDEDPSNSNIESNDFENQQPMNDENMARNSDINETTISQQDRQPNANEETTIRKSTRITKPPSYLQAYHCSLLTTQSPTTQKSTKYPINQYLSYQALSPTYKYSILQVSTKKELSFYHEAVISQEWREAMKAELEAMETNQTWSIVPLPKGKNSIGCRWVYKIKHKVDGSIERYKARLVAKGYTQQEGLDYFETFSPVAKMVTVKTLLTIAVSKEWPLVQLDVNNAFLHGELFEEVYMDLPLGYKPQYEIQGEKFVCRLHKSIYGLKQASRQWFTKFLTFLVSLGFQQSKADYFLFIRGKNDSFIALLVYVDDIIITGANALHIQELKRVLNQKFLLKDLGPLKFFLALNWQETHSAFFSHRDIILFNLLKIQAFLVQNQLHKLSQFMAKPIINHMNAANHLIKYLKGSPGKGIMLPKVQDFSINAFADADWGSCLDTRRSITGFCVFLGNSLVSWKSKKQQRVAKIICRSQISGSSCHYM</sequence>
<protein>
    <submittedName>
        <fullName evidence="5">Copia protein</fullName>
    </submittedName>
</protein>
<keyword evidence="1" id="KW-0479">Metal-binding</keyword>
<proteinExistence type="predicted"/>
<dbReference type="Pfam" id="PF25597">
    <property type="entry name" value="SH3_retrovirus"/>
    <property type="match status" value="1"/>
</dbReference>
<evidence type="ECO:0000256" key="3">
    <source>
        <dbReference type="SAM" id="MobiDB-lite"/>
    </source>
</evidence>
<dbReference type="PROSITE" id="PS50994">
    <property type="entry name" value="INTEGRASE"/>
    <property type="match status" value="1"/>
</dbReference>
<dbReference type="SUPFAM" id="SSF56672">
    <property type="entry name" value="DNA/RNA polymerases"/>
    <property type="match status" value="1"/>
</dbReference>
<dbReference type="AlphaFoldDB" id="A0A5D3CZP1"/>
<dbReference type="CDD" id="cd09272">
    <property type="entry name" value="RNase_HI_RT_Ty1"/>
    <property type="match status" value="1"/>
</dbReference>
<organism evidence="5 6">
    <name type="scientific">Cucumis melo var. makuwa</name>
    <name type="common">Oriental melon</name>
    <dbReference type="NCBI Taxonomy" id="1194695"/>
    <lineage>
        <taxon>Eukaryota</taxon>
        <taxon>Viridiplantae</taxon>
        <taxon>Streptophyta</taxon>
        <taxon>Embryophyta</taxon>
        <taxon>Tracheophyta</taxon>
        <taxon>Spermatophyta</taxon>
        <taxon>Magnoliopsida</taxon>
        <taxon>eudicotyledons</taxon>
        <taxon>Gunneridae</taxon>
        <taxon>Pentapetalae</taxon>
        <taxon>rosids</taxon>
        <taxon>fabids</taxon>
        <taxon>Cucurbitales</taxon>
        <taxon>Cucurbitaceae</taxon>
        <taxon>Benincaseae</taxon>
        <taxon>Cucumis</taxon>
    </lineage>
</organism>
<dbReference type="InterPro" id="IPR043502">
    <property type="entry name" value="DNA/RNA_pol_sf"/>
</dbReference>
<dbReference type="InterPro" id="IPR001584">
    <property type="entry name" value="Integrase_cat-core"/>
</dbReference>
<dbReference type="SUPFAM" id="SSF53098">
    <property type="entry name" value="Ribonuclease H-like"/>
    <property type="match status" value="1"/>
</dbReference>
<dbReference type="PANTHER" id="PTHR42648:SF31">
    <property type="entry name" value="RNA-DIRECTED DNA POLYMERASE"/>
    <property type="match status" value="1"/>
</dbReference>
<dbReference type="InterPro" id="IPR057670">
    <property type="entry name" value="SH3_retrovirus"/>
</dbReference>
<dbReference type="GO" id="GO:0046872">
    <property type="term" value="F:metal ion binding"/>
    <property type="evidence" value="ECO:0007669"/>
    <property type="project" value="UniProtKB-KW"/>
</dbReference>
<dbReference type="GO" id="GO:0015074">
    <property type="term" value="P:DNA integration"/>
    <property type="evidence" value="ECO:0007669"/>
    <property type="project" value="InterPro"/>
</dbReference>
<dbReference type="Proteomes" id="UP000321947">
    <property type="component" value="Unassembled WGS sequence"/>
</dbReference>
<reference evidence="5 6" key="1">
    <citation type="submission" date="2019-08" db="EMBL/GenBank/DDBJ databases">
        <title>Draft genome sequences of two oriental melons (Cucumis melo L. var makuwa).</title>
        <authorList>
            <person name="Kwon S.-Y."/>
        </authorList>
    </citation>
    <scope>NUCLEOTIDE SEQUENCE [LARGE SCALE GENOMIC DNA]</scope>
    <source>
        <strain evidence="6">cv. Chang Bougi</strain>
        <tissue evidence="5">Leaf</tissue>
    </source>
</reference>
<dbReference type="EMBL" id="SSTD01008275">
    <property type="protein sequence ID" value="TYK16758.1"/>
    <property type="molecule type" value="Genomic_DNA"/>
</dbReference>
<comment type="caution">
    <text evidence="5">The sequence shown here is derived from an EMBL/GenBank/DDBJ whole genome shotgun (WGS) entry which is preliminary data.</text>
</comment>